<proteinExistence type="predicted"/>
<evidence type="ECO:0000313" key="2">
    <source>
        <dbReference type="Proteomes" id="UP000010296"/>
    </source>
</evidence>
<name>E6LFG8_ENTI1</name>
<reference evidence="1 2" key="1">
    <citation type="submission" date="2010-12" db="EMBL/GenBank/DDBJ databases">
        <authorList>
            <person name="Muzny D."/>
            <person name="Qin X."/>
            <person name="Deng J."/>
            <person name="Jiang H."/>
            <person name="Liu Y."/>
            <person name="Qu J."/>
            <person name="Song X.-Z."/>
            <person name="Zhang L."/>
            <person name="Thornton R."/>
            <person name="Coyle M."/>
            <person name="Francisco L."/>
            <person name="Jackson L."/>
            <person name="Javaid M."/>
            <person name="Korchina V."/>
            <person name="Kovar C."/>
            <person name="Mata R."/>
            <person name="Mathew T."/>
            <person name="Ngo R."/>
            <person name="Nguyen L."/>
            <person name="Nguyen N."/>
            <person name="Okwuonu G."/>
            <person name="Ongeri F."/>
            <person name="Pham C."/>
            <person name="Simmons D."/>
            <person name="Wilczek-Boney K."/>
            <person name="Hale W."/>
            <person name="Jakkamsetti A."/>
            <person name="Pham P."/>
            <person name="Ruth R."/>
            <person name="San Lucas F."/>
            <person name="Warren J."/>
            <person name="Zhang J."/>
            <person name="Zhao Z."/>
            <person name="Zhou C."/>
            <person name="Zhu D."/>
            <person name="Lee S."/>
            <person name="Bess C."/>
            <person name="Blankenburg K."/>
            <person name="Forbes L."/>
            <person name="Fu Q."/>
            <person name="Gubbala S."/>
            <person name="Hirani K."/>
            <person name="Jayaseelan J.C."/>
            <person name="Lara F."/>
            <person name="Munidasa M."/>
            <person name="Palculict T."/>
            <person name="Patil S."/>
            <person name="Pu L.-L."/>
            <person name="Saada N."/>
            <person name="Tang L."/>
            <person name="Weissenberger G."/>
            <person name="Zhu Y."/>
            <person name="Hemphill L."/>
            <person name="Shang Y."/>
            <person name="Youmans B."/>
            <person name="Ayvaz T."/>
            <person name="Ross M."/>
            <person name="Santibanez J."/>
            <person name="Aqrawi P."/>
            <person name="Gross S."/>
            <person name="Joshi V."/>
            <person name="Fowler G."/>
            <person name="Nazareth L."/>
            <person name="Reid J."/>
            <person name="Worley K."/>
            <person name="Petrosino J."/>
            <person name="Highlander S."/>
            <person name="Gibbs R."/>
        </authorList>
    </citation>
    <scope>NUCLEOTIDE SEQUENCE [LARGE SCALE GENOMIC DNA]</scope>
    <source>
        <strain evidence="2">DSM 15952 / CCUG 50447 / LMG 22039 / TP 1.5</strain>
    </source>
</reference>
<dbReference type="STRING" id="888064.HMPREF9088_1108"/>
<protein>
    <submittedName>
        <fullName evidence="1">Glycosyltransferase, group 1 family protein</fullName>
        <ecNumber evidence="1">2.4.-.-</ecNumber>
    </submittedName>
</protein>
<dbReference type="PANTHER" id="PTHR12526">
    <property type="entry name" value="GLYCOSYLTRANSFERASE"/>
    <property type="match status" value="1"/>
</dbReference>
<dbReference type="EMBL" id="AEPV01000039">
    <property type="protein sequence ID" value="EFU74067.1"/>
    <property type="molecule type" value="Genomic_DNA"/>
</dbReference>
<keyword evidence="1" id="KW-0328">Glycosyltransferase</keyword>
<dbReference type="InterPro" id="IPR007739">
    <property type="entry name" value="RgpF"/>
</dbReference>
<comment type="caution">
    <text evidence="1">The sequence shown here is derived from an EMBL/GenBank/DDBJ whole genome shotgun (WGS) entry which is preliminary data.</text>
</comment>
<keyword evidence="1" id="KW-0808">Transferase</keyword>
<accession>E6LFG8</accession>
<dbReference type="Pfam" id="PF05045">
    <property type="entry name" value="RgpF"/>
    <property type="match status" value="1"/>
</dbReference>
<keyword evidence="2" id="KW-1185">Reference proteome</keyword>
<dbReference type="SUPFAM" id="SSF53756">
    <property type="entry name" value="UDP-Glycosyltransferase/glycogen phosphorylase"/>
    <property type="match status" value="1"/>
</dbReference>
<dbReference type="Proteomes" id="UP000010296">
    <property type="component" value="Unassembled WGS sequence"/>
</dbReference>
<dbReference type="Pfam" id="PF13692">
    <property type="entry name" value="Glyco_trans_1_4"/>
    <property type="match status" value="1"/>
</dbReference>
<dbReference type="HOGENOM" id="CLU_403237_0_0_9"/>
<sequence length="707" mass="82518">MSNLLKAKQDDYVMVINSTSYRVGNKIVNFVKRTIQIVKNPKSLGRAVYHLSLRVIRKIKKQLRFKRLIYTQLRNFERKKNVYSDPKRIMIFVIYENGSRIQKYKLFFLDKIAKLVDKIVIVSNTQLDTKSLNELKVFGEVHIRENTGYDTAAFRYGINLIKEELIENYDELLLVNDTNVGPFFELSKMFDKMEKRQLDLWGISYGEEQPDFTGMNPYGYIPKHLQSFFLVIEKSLFSNKKFFEYWDSLEDTNSREKAIGKHETVFTRYFEDLGFKQGAVTNYNEDSPMYIHPLKMIKKGVPIVKYSAFSNYDDDKFLWQGLVRKTEIPDLIEYIKTESDYPISIINDIVNQEKKRTHKKYILIIDGVENVIPQLTTYRVNNKVEQLRSLGYNVWKVNASSFEMGYAENASHIIIYRATYSDKLSLMVQLAKKYGKPVLYDIDDLVIDTKYTNQLSYVKNLSPNEKRNYDLGVRGYENMLKLCDGAIATTKALKKEMEKYKPKVFINRNLASNELINISEKAYLLNKKKLSNIVKIGYFSGSITHNENFNLIKHAILKILNEYENVELHLVGHIDLPEELKIFKGRVVIHAFVDWKELPYLISEVDINLGPLTKSIFNEAKSEIKWIEASLVRVTTVASKIGSFEEMIKNGETGFLVDDHDWFNTLSYLINHSDKREKVAENAYDYVRLHCCTKKHEDELTMFLGGN</sequence>
<organism evidence="1 2">
    <name type="scientific">Enterococcus italicus (strain DSM 15952 / CCUG 50447 / LMG 22039 / TP 1.5)</name>
    <dbReference type="NCBI Taxonomy" id="888064"/>
    <lineage>
        <taxon>Bacteria</taxon>
        <taxon>Bacillati</taxon>
        <taxon>Bacillota</taxon>
        <taxon>Bacilli</taxon>
        <taxon>Lactobacillales</taxon>
        <taxon>Enterococcaceae</taxon>
        <taxon>Enterococcus</taxon>
    </lineage>
</organism>
<dbReference type="GO" id="GO:0016757">
    <property type="term" value="F:glycosyltransferase activity"/>
    <property type="evidence" value="ECO:0007669"/>
    <property type="project" value="UniProtKB-KW"/>
</dbReference>
<dbReference type="eggNOG" id="COG3754">
    <property type="taxonomic scope" value="Bacteria"/>
</dbReference>
<evidence type="ECO:0000313" key="1">
    <source>
        <dbReference type="EMBL" id="EFU74067.1"/>
    </source>
</evidence>
<dbReference type="eggNOG" id="COG0438">
    <property type="taxonomic scope" value="Bacteria"/>
</dbReference>
<dbReference type="EC" id="2.4.-.-" evidence="1"/>
<dbReference type="AlphaFoldDB" id="E6LFG8"/>
<gene>
    <name evidence="1" type="primary">rgpF</name>
    <name evidence="1" type="ORF">HMPREF9088_1108</name>
</gene>
<dbReference type="Gene3D" id="3.40.50.2000">
    <property type="entry name" value="Glycogen Phosphorylase B"/>
    <property type="match status" value="1"/>
</dbReference>